<keyword evidence="2" id="KW-1185">Reference proteome</keyword>
<accession>A0ABP9UHG1</accession>
<dbReference type="InterPro" id="IPR021710">
    <property type="entry name" value="DUF3293"/>
</dbReference>
<proteinExistence type="predicted"/>
<dbReference type="EMBL" id="BAABRI010000001">
    <property type="protein sequence ID" value="GAA5481106.1"/>
    <property type="molecule type" value="Genomic_DNA"/>
</dbReference>
<comment type="caution">
    <text evidence="1">The sequence shown here is derived from an EMBL/GenBank/DDBJ whole genome shotgun (WGS) entry which is preliminary data.</text>
</comment>
<dbReference type="RefSeq" id="WP_353565261.1">
    <property type="nucleotide sequence ID" value="NZ_BAABRI010000001.1"/>
</dbReference>
<evidence type="ECO:0008006" key="3">
    <source>
        <dbReference type="Google" id="ProtNLM"/>
    </source>
</evidence>
<reference evidence="1 2" key="1">
    <citation type="submission" date="2024-02" db="EMBL/GenBank/DDBJ databases">
        <title>Haloferula sargassicola NBRC 104335.</title>
        <authorList>
            <person name="Ichikawa N."/>
            <person name="Katano-Makiyama Y."/>
            <person name="Hidaka K."/>
        </authorList>
    </citation>
    <scope>NUCLEOTIDE SEQUENCE [LARGE SCALE GENOMIC DNA]</scope>
    <source>
        <strain evidence="1 2">NBRC 104335</strain>
    </source>
</reference>
<protein>
    <recommendedName>
        <fullName evidence="3">DUF3293 domain-containing protein</fullName>
    </recommendedName>
</protein>
<evidence type="ECO:0000313" key="2">
    <source>
        <dbReference type="Proteomes" id="UP001476282"/>
    </source>
</evidence>
<name>A0ABP9UHG1_9BACT</name>
<dbReference type="Pfam" id="PF11697">
    <property type="entry name" value="DUF3293"/>
    <property type="match status" value="1"/>
</dbReference>
<gene>
    <name evidence="1" type="ORF">Hsar01_00312</name>
</gene>
<sequence length="136" mass="15702">MTGRFPAGYYDCRFSWENGAPDWPAFAIVTAHNPMDRRWSGRMNRAADHRLRRLLERRLLAHVRVTCSSPDGSHAEPGWAVRSDRDTALAIARRYKQRAIWWIEHGDLHLVSCREHHSERVGVWNASFSPPPEDAS</sequence>
<organism evidence="1 2">
    <name type="scientific">Haloferula sargassicola</name>
    <dbReference type="NCBI Taxonomy" id="490096"/>
    <lineage>
        <taxon>Bacteria</taxon>
        <taxon>Pseudomonadati</taxon>
        <taxon>Verrucomicrobiota</taxon>
        <taxon>Verrucomicrobiia</taxon>
        <taxon>Verrucomicrobiales</taxon>
        <taxon>Verrucomicrobiaceae</taxon>
        <taxon>Haloferula</taxon>
    </lineage>
</organism>
<dbReference type="Proteomes" id="UP001476282">
    <property type="component" value="Unassembled WGS sequence"/>
</dbReference>
<evidence type="ECO:0000313" key="1">
    <source>
        <dbReference type="EMBL" id="GAA5481106.1"/>
    </source>
</evidence>